<sequence length="168" mass="18214">MATSYEEDPKWRKIVKGLSICWNCVLMRSLLAVACFFISASTTFTIVALLSLLAALGLAAYIKECISGRYLHSATQPSSPSTVATRLVMVPPPKILSVGTWTPTSFRNQDQRFDAQLHEGSASESPGSKHWRLRQEGVADDGKMPVLALGPLQLGLDPRPATRSASTP</sequence>
<reference evidence="2 3" key="1">
    <citation type="submission" date="2023-01" db="EMBL/GenBank/DDBJ databases">
        <title>Analysis of 21 Apiospora genomes using comparative genomics revels a genus with tremendous synthesis potential of carbohydrate active enzymes and secondary metabolites.</title>
        <authorList>
            <person name="Sorensen T."/>
        </authorList>
    </citation>
    <scope>NUCLEOTIDE SEQUENCE [LARGE SCALE GENOMIC DNA]</scope>
    <source>
        <strain evidence="2 3">CBS 33761</strain>
    </source>
</reference>
<organism evidence="2 3">
    <name type="scientific">Apiospora rasikravindrae</name>
    <dbReference type="NCBI Taxonomy" id="990691"/>
    <lineage>
        <taxon>Eukaryota</taxon>
        <taxon>Fungi</taxon>
        <taxon>Dikarya</taxon>
        <taxon>Ascomycota</taxon>
        <taxon>Pezizomycotina</taxon>
        <taxon>Sordariomycetes</taxon>
        <taxon>Xylariomycetidae</taxon>
        <taxon>Amphisphaeriales</taxon>
        <taxon>Apiosporaceae</taxon>
        <taxon>Apiospora</taxon>
    </lineage>
</organism>
<evidence type="ECO:0000256" key="1">
    <source>
        <dbReference type="SAM" id="MobiDB-lite"/>
    </source>
</evidence>
<evidence type="ECO:0000313" key="2">
    <source>
        <dbReference type="EMBL" id="KAK8038692.1"/>
    </source>
</evidence>
<proteinExistence type="predicted"/>
<dbReference type="EMBL" id="JAQQWK010000006">
    <property type="protein sequence ID" value="KAK8038692.1"/>
    <property type="molecule type" value="Genomic_DNA"/>
</dbReference>
<name>A0ABR1SWW4_9PEZI</name>
<dbReference type="Proteomes" id="UP001444661">
    <property type="component" value="Unassembled WGS sequence"/>
</dbReference>
<feature type="region of interest" description="Disordered" evidence="1">
    <location>
        <begin position="117"/>
        <end position="136"/>
    </location>
</feature>
<accession>A0ABR1SWW4</accession>
<gene>
    <name evidence="2" type="ORF">PG993_007103</name>
</gene>
<evidence type="ECO:0000313" key="3">
    <source>
        <dbReference type="Proteomes" id="UP001444661"/>
    </source>
</evidence>
<protein>
    <submittedName>
        <fullName evidence="2">Uncharacterized protein</fullName>
    </submittedName>
</protein>
<feature type="region of interest" description="Disordered" evidence="1">
    <location>
        <begin position="149"/>
        <end position="168"/>
    </location>
</feature>
<keyword evidence="3" id="KW-1185">Reference proteome</keyword>
<comment type="caution">
    <text evidence="2">The sequence shown here is derived from an EMBL/GenBank/DDBJ whole genome shotgun (WGS) entry which is preliminary data.</text>
</comment>